<keyword evidence="3" id="KW-0482">Metalloprotease</keyword>
<dbReference type="InterPro" id="IPR003675">
    <property type="entry name" value="Rce1/LyrA-like_dom"/>
</dbReference>
<feature type="transmembrane region" description="Helical" evidence="1">
    <location>
        <begin position="231"/>
        <end position="250"/>
    </location>
</feature>
<organism evidence="3 4">
    <name type="scientific">Aquimarina mytili</name>
    <dbReference type="NCBI Taxonomy" id="874423"/>
    <lineage>
        <taxon>Bacteria</taxon>
        <taxon>Pseudomonadati</taxon>
        <taxon>Bacteroidota</taxon>
        <taxon>Flavobacteriia</taxon>
        <taxon>Flavobacteriales</taxon>
        <taxon>Flavobacteriaceae</taxon>
        <taxon>Aquimarina</taxon>
    </lineage>
</organism>
<evidence type="ECO:0000313" key="3">
    <source>
        <dbReference type="EMBL" id="MBL0686165.1"/>
    </source>
</evidence>
<keyword evidence="3" id="KW-0378">Hydrolase</keyword>
<dbReference type="Pfam" id="PF02517">
    <property type="entry name" value="Rce1-like"/>
    <property type="match status" value="1"/>
</dbReference>
<evidence type="ECO:0000256" key="1">
    <source>
        <dbReference type="SAM" id="Phobius"/>
    </source>
</evidence>
<dbReference type="GO" id="GO:0004175">
    <property type="term" value="F:endopeptidase activity"/>
    <property type="evidence" value="ECO:0007669"/>
    <property type="project" value="UniProtKB-ARBA"/>
</dbReference>
<keyword evidence="3" id="KW-0645">Protease</keyword>
<keyword evidence="1" id="KW-0812">Transmembrane</keyword>
<dbReference type="EMBL" id="JAERQJ010000022">
    <property type="protein sequence ID" value="MBL0686165.1"/>
    <property type="molecule type" value="Genomic_DNA"/>
</dbReference>
<accession>A0A937A797</accession>
<feature type="transmembrane region" description="Helical" evidence="1">
    <location>
        <begin position="158"/>
        <end position="177"/>
    </location>
</feature>
<dbReference type="RefSeq" id="WP_201924753.1">
    <property type="nucleotide sequence ID" value="NZ_BAABAX010000010.1"/>
</dbReference>
<dbReference type="Proteomes" id="UP000651057">
    <property type="component" value="Unassembled WGS sequence"/>
</dbReference>
<feature type="domain" description="CAAX prenyl protease 2/Lysostaphin resistance protein A-like" evidence="2">
    <location>
        <begin position="94"/>
        <end position="193"/>
    </location>
</feature>
<feature type="transmembrane region" description="Helical" evidence="1">
    <location>
        <begin position="135"/>
        <end position="151"/>
    </location>
</feature>
<dbReference type="PANTHER" id="PTHR39430:SF1">
    <property type="entry name" value="PROTEASE"/>
    <property type="match status" value="1"/>
</dbReference>
<proteinExistence type="predicted"/>
<gene>
    <name evidence="3" type="ORF">JJQ60_21755</name>
</gene>
<feature type="transmembrane region" description="Helical" evidence="1">
    <location>
        <begin position="16"/>
        <end position="33"/>
    </location>
</feature>
<feature type="transmembrane region" description="Helical" evidence="1">
    <location>
        <begin position="53"/>
        <end position="74"/>
    </location>
</feature>
<keyword evidence="1" id="KW-1133">Transmembrane helix</keyword>
<keyword evidence="1" id="KW-0472">Membrane</keyword>
<keyword evidence="4" id="KW-1185">Reference proteome</keyword>
<evidence type="ECO:0000313" key="4">
    <source>
        <dbReference type="Proteomes" id="UP000651057"/>
    </source>
</evidence>
<evidence type="ECO:0000259" key="2">
    <source>
        <dbReference type="Pfam" id="PF02517"/>
    </source>
</evidence>
<dbReference type="AlphaFoldDB" id="A0A937A797"/>
<sequence>MSIAVSPLILIRNSHLQFLGAVLILVLGLYLNSKYLDKIDFSEYGLIFKKETFIHLIIGIFIGAISVVLILLLGKEMDFLTVSKVNPDFRIKLSLLFALKMFLVGILEETFFRGYLFTNIYNGLKSRVVTNRQRFLIALLASSTFFGLAHINTNNANLISIVFLSINGMVWCIPFAITKNLGLSIGLHSAWNFAQTQIGFIMSGNKAKNSFFNVKNNAADLFTGGEYGPEAGILGLIGFAIMLILVLIYLKLIRKIT</sequence>
<dbReference type="GO" id="GO:0080120">
    <property type="term" value="P:CAAX-box protein maturation"/>
    <property type="evidence" value="ECO:0007669"/>
    <property type="project" value="UniProtKB-ARBA"/>
</dbReference>
<feature type="transmembrane region" description="Helical" evidence="1">
    <location>
        <begin position="95"/>
        <end position="115"/>
    </location>
</feature>
<reference evidence="3" key="1">
    <citation type="submission" date="2021-01" db="EMBL/GenBank/DDBJ databases">
        <authorList>
            <person name="Zhong Y.L."/>
        </authorList>
    </citation>
    <scope>NUCLEOTIDE SEQUENCE</scope>
    <source>
        <strain evidence="3">KCTC 23302</strain>
    </source>
</reference>
<name>A0A937A797_9FLAO</name>
<dbReference type="GO" id="GO:0008237">
    <property type="term" value="F:metallopeptidase activity"/>
    <property type="evidence" value="ECO:0007669"/>
    <property type="project" value="UniProtKB-KW"/>
</dbReference>
<dbReference type="PANTHER" id="PTHR39430">
    <property type="entry name" value="MEMBRANE-ASSOCIATED PROTEASE-RELATED"/>
    <property type="match status" value="1"/>
</dbReference>
<protein>
    <submittedName>
        <fullName evidence="3">CPBP family intramembrane metalloprotease</fullName>
    </submittedName>
</protein>
<comment type="caution">
    <text evidence="3">The sequence shown here is derived from an EMBL/GenBank/DDBJ whole genome shotgun (WGS) entry which is preliminary data.</text>
</comment>